<sequence>MYLVHVQVRSSAGSGLPADVAGRILATAVPDERIEHVAVHPHARPYPVLGVVLGADGLEQAEERAAAVVRRTLAAHAELREWEQVTAQAPLIGPFYELLLERESPGELSG</sequence>
<gene>
    <name evidence="1" type="ORF">FHS44_002061</name>
</gene>
<proteinExistence type="predicted"/>
<dbReference type="RefSeq" id="WP_184713704.1">
    <property type="nucleotide sequence ID" value="NZ_JACHJP010000002.1"/>
</dbReference>
<protein>
    <submittedName>
        <fullName evidence="1">Uncharacterized protein</fullName>
    </submittedName>
</protein>
<reference evidence="1 2" key="1">
    <citation type="submission" date="2020-08" db="EMBL/GenBank/DDBJ databases">
        <title>Genomic Encyclopedia of Type Strains, Phase III (KMG-III): the genomes of soil and plant-associated and newly described type strains.</title>
        <authorList>
            <person name="Whitman W."/>
        </authorList>
    </citation>
    <scope>NUCLEOTIDE SEQUENCE [LARGE SCALE GENOMIC DNA]</scope>
    <source>
        <strain evidence="1 2">CECT 8840</strain>
    </source>
</reference>
<organism evidence="1 2">
    <name type="scientific">Streptosporangium saharense</name>
    <dbReference type="NCBI Taxonomy" id="1706840"/>
    <lineage>
        <taxon>Bacteria</taxon>
        <taxon>Bacillati</taxon>
        <taxon>Actinomycetota</taxon>
        <taxon>Actinomycetes</taxon>
        <taxon>Streptosporangiales</taxon>
        <taxon>Streptosporangiaceae</taxon>
        <taxon>Streptosporangium</taxon>
    </lineage>
</organism>
<accession>A0A7W7QK00</accession>
<evidence type="ECO:0000313" key="1">
    <source>
        <dbReference type="EMBL" id="MBB4914976.1"/>
    </source>
</evidence>
<name>A0A7W7QK00_9ACTN</name>
<dbReference type="Proteomes" id="UP000552644">
    <property type="component" value="Unassembled WGS sequence"/>
</dbReference>
<comment type="caution">
    <text evidence="1">The sequence shown here is derived from an EMBL/GenBank/DDBJ whole genome shotgun (WGS) entry which is preliminary data.</text>
</comment>
<dbReference type="AlphaFoldDB" id="A0A7W7QK00"/>
<evidence type="ECO:0000313" key="2">
    <source>
        <dbReference type="Proteomes" id="UP000552644"/>
    </source>
</evidence>
<keyword evidence="2" id="KW-1185">Reference proteome</keyword>
<dbReference type="EMBL" id="JACHJP010000002">
    <property type="protein sequence ID" value="MBB4914976.1"/>
    <property type="molecule type" value="Genomic_DNA"/>
</dbReference>